<dbReference type="EMBL" id="BLXT01000641">
    <property type="protein sequence ID" value="GFN79092.1"/>
    <property type="molecule type" value="Genomic_DNA"/>
</dbReference>
<evidence type="ECO:0000313" key="1">
    <source>
        <dbReference type="EMBL" id="GFN79092.1"/>
    </source>
</evidence>
<reference evidence="1 2" key="1">
    <citation type="journal article" date="2021" name="Elife">
        <title>Chloroplast acquisition without the gene transfer in kleptoplastic sea slugs, Plakobranchus ocellatus.</title>
        <authorList>
            <person name="Maeda T."/>
            <person name="Takahashi S."/>
            <person name="Yoshida T."/>
            <person name="Shimamura S."/>
            <person name="Takaki Y."/>
            <person name="Nagai Y."/>
            <person name="Toyoda A."/>
            <person name="Suzuki Y."/>
            <person name="Arimoto A."/>
            <person name="Ishii H."/>
            <person name="Satoh N."/>
            <person name="Nishiyama T."/>
            <person name="Hasebe M."/>
            <person name="Maruyama T."/>
            <person name="Minagawa J."/>
            <person name="Obokata J."/>
            <person name="Shigenobu S."/>
        </authorList>
    </citation>
    <scope>NUCLEOTIDE SEQUENCE [LARGE SCALE GENOMIC DNA]</scope>
</reference>
<proteinExistence type="predicted"/>
<keyword evidence="2" id="KW-1185">Reference proteome</keyword>
<gene>
    <name evidence="1" type="ORF">PoB_000559800</name>
</gene>
<sequence length="87" mass="9994">MISYCSSGTDTSLDLCMKRHSGRTARGCLLRRRAQFLVRQGQSRRRALDPTWLHDFRGTMAPRGEWPSNITQDGLHVTWTNTLYLSP</sequence>
<dbReference type="AlphaFoldDB" id="A0AAV3Y9G6"/>
<name>A0AAV3Y9G6_9GAST</name>
<accession>A0AAV3Y9G6</accession>
<dbReference type="Proteomes" id="UP000735302">
    <property type="component" value="Unassembled WGS sequence"/>
</dbReference>
<organism evidence="1 2">
    <name type="scientific">Plakobranchus ocellatus</name>
    <dbReference type="NCBI Taxonomy" id="259542"/>
    <lineage>
        <taxon>Eukaryota</taxon>
        <taxon>Metazoa</taxon>
        <taxon>Spiralia</taxon>
        <taxon>Lophotrochozoa</taxon>
        <taxon>Mollusca</taxon>
        <taxon>Gastropoda</taxon>
        <taxon>Heterobranchia</taxon>
        <taxon>Euthyneura</taxon>
        <taxon>Panpulmonata</taxon>
        <taxon>Sacoglossa</taxon>
        <taxon>Placobranchoidea</taxon>
        <taxon>Plakobranchidae</taxon>
        <taxon>Plakobranchus</taxon>
    </lineage>
</organism>
<comment type="caution">
    <text evidence="1">The sequence shown here is derived from an EMBL/GenBank/DDBJ whole genome shotgun (WGS) entry which is preliminary data.</text>
</comment>
<protein>
    <submittedName>
        <fullName evidence="1">Uncharacterized protein</fullName>
    </submittedName>
</protein>
<evidence type="ECO:0000313" key="2">
    <source>
        <dbReference type="Proteomes" id="UP000735302"/>
    </source>
</evidence>